<dbReference type="Proteomes" id="UP000789901">
    <property type="component" value="Unassembled WGS sequence"/>
</dbReference>
<dbReference type="PANTHER" id="PTHR47779:SF1">
    <property type="entry name" value="SYNTHASE (CCG-9), PUTATIVE (AFU_ORTHOLOGUE AFUA_3G12100)-RELATED"/>
    <property type="match status" value="1"/>
</dbReference>
<sequence length="116" mass="13247">LCPQFPGSIPRVSVGFRHEVEVDLNGMIKLVDLVHYENTVCPETWTILSKIVGQLKSKRVKASFFNATPQGGGVALMRHALIRLCRLLKLDIHWFVAKPKPEIFDITKRKFHNILQ</sequence>
<name>A0ABN7XEQ7_GIGMA</name>
<comment type="caution">
    <text evidence="5">The sequence shown here is derived from an EMBL/GenBank/DDBJ whole genome shotgun (WGS) entry which is preliminary data.</text>
</comment>
<gene>
    <name evidence="5" type="ORF">GMARGA_LOCUS42533</name>
</gene>
<feature type="non-terminal residue" evidence="5">
    <location>
        <position position="1"/>
    </location>
</feature>
<organism evidence="5 6">
    <name type="scientific">Gigaspora margarita</name>
    <dbReference type="NCBI Taxonomy" id="4874"/>
    <lineage>
        <taxon>Eukaryota</taxon>
        <taxon>Fungi</taxon>
        <taxon>Fungi incertae sedis</taxon>
        <taxon>Mucoromycota</taxon>
        <taxon>Glomeromycotina</taxon>
        <taxon>Glomeromycetes</taxon>
        <taxon>Diversisporales</taxon>
        <taxon>Gigasporaceae</taxon>
        <taxon>Gigaspora</taxon>
    </lineage>
</organism>
<evidence type="ECO:0000313" key="5">
    <source>
        <dbReference type="EMBL" id="CAG8853712.1"/>
    </source>
</evidence>
<evidence type="ECO:0000256" key="3">
    <source>
        <dbReference type="ARBA" id="ARBA00022679"/>
    </source>
</evidence>
<keyword evidence="2" id="KW-0328">Glycosyltransferase</keyword>
<dbReference type="InterPro" id="IPR052078">
    <property type="entry name" value="Trehalose_Metab_GTase"/>
</dbReference>
<dbReference type="Gene3D" id="3.40.50.2000">
    <property type="entry name" value="Glycogen Phosphorylase B"/>
    <property type="match status" value="1"/>
</dbReference>
<dbReference type="EMBL" id="CAJVQB010128193">
    <property type="protein sequence ID" value="CAG8853712.1"/>
    <property type="molecule type" value="Genomic_DNA"/>
</dbReference>
<evidence type="ECO:0000256" key="1">
    <source>
        <dbReference type="ARBA" id="ARBA00009481"/>
    </source>
</evidence>
<dbReference type="InterPro" id="IPR049438">
    <property type="entry name" value="TreT_GT1"/>
</dbReference>
<evidence type="ECO:0000256" key="2">
    <source>
        <dbReference type="ARBA" id="ARBA00022676"/>
    </source>
</evidence>
<dbReference type="Pfam" id="PF21269">
    <property type="entry name" value="TreT_GT1"/>
    <property type="match status" value="1"/>
</dbReference>
<evidence type="ECO:0000259" key="4">
    <source>
        <dbReference type="Pfam" id="PF21269"/>
    </source>
</evidence>
<comment type="similarity">
    <text evidence="1">Belongs to the glycosyltransferase group 1 family. Glycosyltransferase 4 subfamily.</text>
</comment>
<keyword evidence="3" id="KW-0808">Transferase</keyword>
<protein>
    <submittedName>
        <fullName evidence="5">519_t:CDS:1</fullName>
    </submittedName>
</protein>
<proteinExistence type="inferred from homology"/>
<reference evidence="5 6" key="1">
    <citation type="submission" date="2021-06" db="EMBL/GenBank/DDBJ databases">
        <authorList>
            <person name="Kallberg Y."/>
            <person name="Tangrot J."/>
            <person name="Rosling A."/>
        </authorList>
    </citation>
    <scope>NUCLEOTIDE SEQUENCE [LARGE SCALE GENOMIC DNA]</scope>
    <source>
        <strain evidence="5 6">120-4 pot B 10/14</strain>
    </source>
</reference>
<accession>A0ABN7XEQ7</accession>
<keyword evidence="6" id="KW-1185">Reference proteome</keyword>
<feature type="non-terminal residue" evidence="5">
    <location>
        <position position="116"/>
    </location>
</feature>
<dbReference type="PANTHER" id="PTHR47779">
    <property type="entry name" value="SYNTHASE (CCG-9), PUTATIVE (AFU_ORTHOLOGUE AFUA_3G12100)-RELATED"/>
    <property type="match status" value="1"/>
</dbReference>
<evidence type="ECO:0000313" key="6">
    <source>
        <dbReference type="Proteomes" id="UP000789901"/>
    </source>
</evidence>
<feature type="domain" description="Trehalose synthase N-terminal" evidence="4">
    <location>
        <begin position="65"/>
        <end position="116"/>
    </location>
</feature>